<dbReference type="Pfam" id="PF10049">
    <property type="entry name" value="DUF2283"/>
    <property type="match status" value="1"/>
</dbReference>
<protein>
    <submittedName>
        <fullName evidence="1">DUF2283 domain-containing protein</fullName>
    </submittedName>
</protein>
<dbReference type="Proteomes" id="UP001589646">
    <property type="component" value="Unassembled WGS sequence"/>
</dbReference>
<reference evidence="1 2" key="1">
    <citation type="submission" date="2024-09" db="EMBL/GenBank/DDBJ databases">
        <authorList>
            <person name="Sun Q."/>
            <person name="Mori K."/>
        </authorList>
    </citation>
    <scope>NUCLEOTIDE SEQUENCE [LARGE SCALE GENOMIC DNA]</scope>
    <source>
        <strain evidence="1 2">JCM 3323</strain>
    </source>
</reference>
<evidence type="ECO:0000313" key="1">
    <source>
        <dbReference type="EMBL" id="MFB9525131.1"/>
    </source>
</evidence>
<sequence length="65" mass="7029">MTLEEHPGTWTYDPEAEAAYVYLRGPIAPGGVARTVPVDSPMVNFDLDESGRVIGIEILAAWPGE</sequence>
<dbReference type="RefSeq" id="WP_346126401.1">
    <property type="nucleotide sequence ID" value="NZ_BAAAXC010000015.1"/>
</dbReference>
<comment type="caution">
    <text evidence="1">The sequence shown here is derived from an EMBL/GenBank/DDBJ whole genome shotgun (WGS) entry which is preliminary data.</text>
</comment>
<keyword evidence="2" id="KW-1185">Reference proteome</keyword>
<dbReference type="InterPro" id="IPR019270">
    <property type="entry name" value="DUF2283"/>
</dbReference>
<dbReference type="EMBL" id="JBHMCE010000001">
    <property type="protein sequence ID" value="MFB9525131.1"/>
    <property type="molecule type" value="Genomic_DNA"/>
</dbReference>
<gene>
    <name evidence="1" type="ORF">ACFFRN_00735</name>
</gene>
<accession>A0ABV5PPH9</accession>
<organism evidence="1 2">
    <name type="scientific">Nonomuraea roseola</name>
    <dbReference type="NCBI Taxonomy" id="46179"/>
    <lineage>
        <taxon>Bacteria</taxon>
        <taxon>Bacillati</taxon>
        <taxon>Actinomycetota</taxon>
        <taxon>Actinomycetes</taxon>
        <taxon>Streptosporangiales</taxon>
        <taxon>Streptosporangiaceae</taxon>
        <taxon>Nonomuraea</taxon>
    </lineage>
</organism>
<evidence type="ECO:0000313" key="2">
    <source>
        <dbReference type="Proteomes" id="UP001589646"/>
    </source>
</evidence>
<proteinExistence type="predicted"/>
<name>A0ABV5PPH9_9ACTN</name>